<dbReference type="EMBL" id="CAQQ02390953">
    <property type="status" value="NOT_ANNOTATED_CDS"/>
    <property type="molecule type" value="Genomic_DNA"/>
</dbReference>
<dbReference type="AlphaFoldDB" id="T1GPD1"/>
<dbReference type="HOGENOM" id="CLU_2742935_0_0_1"/>
<proteinExistence type="predicted"/>
<reference evidence="2" key="1">
    <citation type="submission" date="2013-02" db="EMBL/GenBank/DDBJ databases">
        <authorList>
            <person name="Hughes D."/>
        </authorList>
    </citation>
    <scope>NUCLEOTIDE SEQUENCE</scope>
    <source>
        <strain>Durham</strain>
        <strain evidence="2">NC isolate 2 -- Noor lab</strain>
    </source>
</reference>
<accession>T1GPD1</accession>
<dbReference type="EnsemblMetazoa" id="MESCA005457-RA">
    <property type="protein sequence ID" value="MESCA005457-PA"/>
    <property type="gene ID" value="MESCA005457"/>
</dbReference>
<keyword evidence="2" id="KW-1185">Reference proteome</keyword>
<name>T1GPD1_MEGSC</name>
<organism evidence="1 2">
    <name type="scientific">Megaselia scalaris</name>
    <name type="common">Humpbacked fly</name>
    <name type="synonym">Phora scalaris</name>
    <dbReference type="NCBI Taxonomy" id="36166"/>
    <lineage>
        <taxon>Eukaryota</taxon>
        <taxon>Metazoa</taxon>
        <taxon>Ecdysozoa</taxon>
        <taxon>Arthropoda</taxon>
        <taxon>Hexapoda</taxon>
        <taxon>Insecta</taxon>
        <taxon>Pterygota</taxon>
        <taxon>Neoptera</taxon>
        <taxon>Endopterygota</taxon>
        <taxon>Diptera</taxon>
        <taxon>Brachycera</taxon>
        <taxon>Muscomorpha</taxon>
        <taxon>Platypezoidea</taxon>
        <taxon>Phoridae</taxon>
        <taxon>Megaseliini</taxon>
        <taxon>Megaselia</taxon>
    </lineage>
</organism>
<evidence type="ECO:0000313" key="2">
    <source>
        <dbReference type="Proteomes" id="UP000015102"/>
    </source>
</evidence>
<sequence length="71" mass="8246">MLVLTSIFFSYYKIHKQTWTSPDGATNIVHNAEAEFYTRDPDIDSHWNAFAEETRKAASEVLGQQERTRPK</sequence>
<protein>
    <submittedName>
        <fullName evidence="1">Uncharacterized protein</fullName>
    </submittedName>
</protein>
<evidence type="ECO:0000313" key="1">
    <source>
        <dbReference type="EnsemblMetazoa" id="MESCA005457-PA"/>
    </source>
</evidence>
<dbReference type="Proteomes" id="UP000015102">
    <property type="component" value="Unassembled WGS sequence"/>
</dbReference>
<reference evidence="1" key="2">
    <citation type="submission" date="2015-06" db="UniProtKB">
        <authorList>
            <consortium name="EnsemblMetazoa"/>
        </authorList>
    </citation>
    <scope>IDENTIFICATION</scope>
</reference>